<keyword evidence="12" id="KW-1185">Reference proteome</keyword>
<dbReference type="InterPro" id="IPR000719">
    <property type="entry name" value="Prot_kinase_dom"/>
</dbReference>
<evidence type="ECO:0000256" key="4">
    <source>
        <dbReference type="ARBA" id="ARBA00022741"/>
    </source>
</evidence>
<dbReference type="InterPro" id="IPR051334">
    <property type="entry name" value="SRPK"/>
</dbReference>
<keyword evidence="2" id="KW-0723">Serine/threonine-protein kinase</keyword>
<keyword evidence="4 9" id="KW-0547">Nucleotide-binding</keyword>
<dbReference type="InterPro" id="IPR011009">
    <property type="entry name" value="Kinase-like_dom_sf"/>
</dbReference>
<evidence type="ECO:0000256" key="9">
    <source>
        <dbReference type="PROSITE-ProRule" id="PRU10141"/>
    </source>
</evidence>
<feature type="binding site" evidence="9">
    <location>
        <position position="160"/>
    </location>
    <ligand>
        <name>ATP</name>
        <dbReference type="ChEBI" id="CHEBI:30616"/>
    </ligand>
</feature>
<accession>A0A9P6CVM4</accession>
<name>A0A9P6CVM4_9AGAR</name>
<dbReference type="InterPro" id="IPR017441">
    <property type="entry name" value="Protein_kinase_ATP_BS"/>
</dbReference>
<evidence type="ECO:0000256" key="7">
    <source>
        <dbReference type="ARBA" id="ARBA00047899"/>
    </source>
</evidence>
<evidence type="ECO:0000256" key="3">
    <source>
        <dbReference type="ARBA" id="ARBA00022679"/>
    </source>
</evidence>
<dbReference type="GO" id="GO:0004674">
    <property type="term" value="F:protein serine/threonine kinase activity"/>
    <property type="evidence" value="ECO:0007669"/>
    <property type="project" value="UniProtKB-KW"/>
</dbReference>
<organism evidence="11 12">
    <name type="scientific">Pholiota conissans</name>
    <dbReference type="NCBI Taxonomy" id="109636"/>
    <lineage>
        <taxon>Eukaryota</taxon>
        <taxon>Fungi</taxon>
        <taxon>Dikarya</taxon>
        <taxon>Basidiomycota</taxon>
        <taxon>Agaricomycotina</taxon>
        <taxon>Agaricomycetes</taxon>
        <taxon>Agaricomycetidae</taxon>
        <taxon>Agaricales</taxon>
        <taxon>Agaricineae</taxon>
        <taxon>Strophariaceae</taxon>
        <taxon>Pholiota</taxon>
    </lineage>
</organism>
<evidence type="ECO:0000256" key="2">
    <source>
        <dbReference type="ARBA" id="ARBA00022527"/>
    </source>
</evidence>
<dbReference type="SMART" id="SM00220">
    <property type="entry name" value="S_TKc"/>
    <property type="match status" value="1"/>
</dbReference>
<dbReference type="AlphaFoldDB" id="A0A9P6CVM4"/>
<comment type="catalytic activity">
    <reaction evidence="8">
        <text>L-seryl-[protein] + ATP = O-phospho-L-seryl-[protein] + ADP + H(+)</text>
        <dbReference type="Rhea" id="RHEA:17989"/>
        <dbReference type="Rhea" id="RHEA-COMP:9863"/>
        <dbReference type="Rhea" id="RHEA-COMP:11604"/>
        <dbReference type="ChEBI" id="CHEBI:15378"/>
        <dbReference type="ChEBI" id="CHEBI:29999"/>
        <dbReference type="ChEBI" id="CHEBI:30616"/>
        <dbReference type="ChEBI" id="CHEBI:83421"/>
        <dbReference type="ChEBI" id="CHEBI:456216"/>
        <dbReference type="EC" id="2.7.11.1"/>
    </reaction>
</comment>
<feature type="domain" description="Protein kinase" evidence="10">
    <location>
        <begin position="128"/>
        <end position="326"/>
    </location>
</feature>
<comment type="catalytic activity">
    <reaction evidence="7">
        <text>L-threonyl-[protein] + ATP = O-phospho-L-threonyl-[protein] + ADP + H(+)</text>
        <dbReference type="Rhea" id="RHEA:46608"/>
        <dbReference type="Rhea" id="RHEA-COMP:11060"/>
        <dbReference type="Rhea" id="RHEA-COMP:11605"/>
        <dbReference type="ChEBI" id="CHEBI:15378"/>
        <dbReference type="ChEBI" id="CHEBI:30013"/>
        <dbReference type="ChEBI" id="CHEBI:30616"/>
        <dbReference type="ChEBI" id="CHEBI:61977"/>
        <dbReference type="ChEBI" id="CHEBI:456216"/>
        <dbReference type="EC" id="2.7.11.1"/>
    </reaction>
</comment>
<dbReference type="EC" id="2.7.11.1" evidence="1"/>
<evidence type="ECO:0000256" key="6">
    <source>
        <dbReference type="ARBA" id="ARBA00022840"/>
    </source>
</evidence>
<dbReference type="SUPFAM" id="SSF56112">
    <property type="entry name" value="Protein kinase-like (PK-like)"/>
    <property type="match status" value="1"/>
</dbReference>
<reference evidence="11" key="1">
    <citation type="submission" date="2020-11" db="EMBL/GenBank/DDBJ databases">
        <authorList>
            <consortium name="DOE Joint Genome Institute"/>
            <person name="Ahrendt S."/>
            <person name="Riley R."/>
            <person name="Andreopoulos W."/>
            <person name="Labutti K."/>
            <person name="Pangilinan J."/>
            <person name="Ruiz-Duenas F.J."/>
            <person name="Barrasa J.M."/>
            <person name="Sanchez-Garcia M."/>
            <person name="Camarero S."/>
            <person name="Miyauchi S."/>
            <person name="Serrano A."/>
            <person name="Linde D."/>
            <person name="Babiker R."/>
            <person name="Drula E."/>
            <person name="Ayuso-Fernandez I."/>
            <person name="Pacheco R."/>
            <person name="Padilla G."/>
            <person name="Ferreira P."/>
            <person name="Barriuso J."/>
            <person name="Kellner H."/>
            <person name="Castanera R."/>
            <person name="Alfaro M."/>
            <person name="Ramirez L."/>
            <person name="Pisabarro A.G."/>
            <person name="Kuo A."/>
            <person name="Tritt A."/>
            <person name="Lipzen A."/>
            <person name="He G."/>
            <person name="Yan M."/>
            <person name="Ng V."/>
            <person name="Cullen D."/>
            <person name="Martin F."/>
            <person name="Rosso M.-N."/>
            <person name="Henrissat B."/>
            <person name="Hibbett D."/>
            <person name="Martinez A.T."/>
            <person name="Grigoriev I.V."/>
        </authorList>
    </citation>
    <scope>NUCLEOTIDE SEQUENCE</scope>
    <source>
        <strain evidence="11">CIRM-BRFM 674</strain>
    </source>
</reference>
<dbReference type="PROSITE" id="PS00107">
    <property type="entry name" value="PROTEIN_KINASE_ATP"/>
    <property type="match status" value="1"/>
</dbReference>
<keyword evidence="3" id="KW-0808">Transferase</keyword>
<dbReference type="Proteomes" id="UP000807469">
    <property type="component" value="Unassembled WGS sequence"/>
</dbReference>
<comment type="caution">
    <text evidence="11">The sequence shown here is derived from an EMBL/GenBank/DDBJ whole genome shotgun (WGS) entry which is preliminary data.</text>
</comment>
<dbReference type="Pfam" id="PF00069">
    <property type="entry name" value="Pkinase"/>
    <property type="match status" value="1"/>
</dbReference>
<keyword evidence="5 11" id="KW-0418">Kinase</keyword>
<sequence length="326" mass="36624">MHLPFLWTTALCSASIFLQTPEQLISHSASTFCFQLFTKIRSPFLRSHAFPPPAIRRFSASRVINGGKLYNSDGLINFQITYYKHNGEGEELQVDKEPHFLPASKTYGYNPLKIGDRLVRPDGKKRIYEVVRKLGYGTSSSVWLVRSDDAGAKIRFLALKILITKSSMIDINKPEYASELVSSIVITHGNSNHPGYAHCIQLCGEVACKSRHGQHACLAFDAMGSDMATLQEKQPNRAFSSLVTKRIIKQILLVLDYIHGDCSRVHTDLSLQNIMVSLNASDATIAEYLDKHPAFFLDIDSLFSMNIYSDVFRGQRLSMTTILWSI</sequence>
<gene>
    <name evidence="11" type="ORF">BDN70DRAFT_931388</name>
</gene>
<protein>
    <recommendedName>
        <fullName evidence="1">non-specific serine/threonine protein kinase</fullName>
        <ecNumber evidence="1">2.7.11.1</ecNumber>
    </recommendedName>
</protein>
<dbReference type="GO" id="GO:0000245">
    <property type="term" value="P:spliceosomal complex assembly"/>
    <property type="evidence" value="ECO:0007669"/>
    <property type="project" value="TreeGrafter"/>
</dbReference>
<evidence type="ECO:0000256" key="1">
    <source>
        <dbReference type="ARBA" id="ARBA00012513"/>
    </source>
</evidence>
<dbReference type="Gene3D" id="3.30.200.20">
    <property type="entry name" value="Phosphorylase Kinase, domain 1"/>
    <property type="match status" value="1"/>
</dbReference>
<proteinExistence type="predicted"/>
<evidence type="ECO:0000256" key="8">
    <source>
        <dbReference type="ARBA" id="ARBA00048679"/>
    </source>
</evidence>
<keyword evidence="6 9" id="KW-0067">ATP-binding</keyword>
<dbReference type="GO" id="GO:0005524">
    <property type="term" value="F:ATP binding"/>
    <property type="evidence" value="ECO:0007669"/>
    <property type="project" value="UniProtKB-UniRule"/>
</dbReference>
<dbReference type="GO" id="GO:0050684">
    <property type="term" value="P:regulation of mRNA processing"/>
    <property type="evidence" value="ECO:0007669"/>
    <property type="project" value="TreeGrafter"/>
</dbReference>
<evidence type="ECO:0000313" key="11">
    <source>
        <dbReference type="EMBL" id="KAF9480907.1"/>
    </source>
</evidence>
<dbReference type="PANTHER" id="PTHR47634:SF9">
    <property type="entry name" value="PROTEIN KINASE DOMAIN-CONTAINING PROTEIN-RELATED"/>
    <property type="match status" value="1"/>
</dbReference>
<dbReference type="Gene3D" id="1.10.510.10">
    <property type="entry name" value="Transferase(Phosphotransferase) domain 1"/>
    <property type="match status" value="1"/>
</dbReference>
<evidence type="ECO:0000259" key="10">
    <source>
        <dbReference type="PROSITE" id="PS50011"/>
    </source>
</evidence>
<dbReference type="EMBL" id="MU155187">
    <property type="protein sequence ID" value="KAF9480907.1"/>
    <property type="molecule type" value="Genomic_DNA"/>
</dbReference>
<evidence type="ECO:0000256" key="5">
    <source>
        <dbReference type="ARBA" id="ARBA00022777"/>
    </source>
</evidence>
<evidence type="ECO:0000313" key="12">
    <source>
        <dbReference type="Proteomes" id="UP000807469"/>
    </source>
</evidence>
<dbReference type="PANTHER" id="PTHR47634">
    <property type="entry name" value="PROTEIN KINASE DOMAIN-CONTAINING PROTEIN-RELATED"/>
    <property type="match status" value="1"/>
</dbReference>
<dbReference type="OrthoDB" id="5979581at2759"/>
<dbReference type="PROSITE" id="PS50011">
    <property type="entry name" value="PROTEIN_KINASE_DOM"/>
    <property type="match status" value="1"/>
</dbReference>